<dbReference type="PROSITE" id="PS01124">
    <property type="entry name" value="HTH_ARAC_FAMILY_2"/>
    <property type="match status" value="1"/>
</dbReference>
<organism evidence="2 3">
    <name type="scientific">Colwellia maritima</name>
    <dbReference type="NCBI Taxonomy" id="2912588"/>
    <lineage>
        <taxon>Bacteria</taxon>
        <taxon>Pseudomonadati</taxon>
        <taxon>Pseudomonadota</taxon>
        <taxon>Gammaproteobacteria</taxon>
        <taxon>Alteromonadales</taxon>
        <taxon>Colwelliaceae</taxon>
        <taxon>Colwellia</taxon>
    </lineage>
</organism>
<name>A0ABS9WXT1_9GAMM</name>
<dbReference type="Proteomes" id="UP001139646">
    <property type="component" value="Unassembled WGS sequence"/>
</dbReference>
<sequence length="272" mass="32036">MTNNSRYIDNRIETPQEFASVFSHFYFAENKSIHAIHKTLFPSFHTLLIFSFHTGVLLRTKQNHQIALEKCLLLGPIKQAFDYSLPPNSDLFVVNFKDDAFYRFFGAINIDKNTQLPTGKPIFNQCFIDMWHKLKQMNDVNARIDFILDYCRPFLDKRSLIADQLLSVKDELKEPIKTVAHLRKVSERTVQAQHKKQFAYTAKENNRYQRFLKAIKIIQNISFNNCAIDWFDVISDCGYYDQSHLIHDFKYYLCLTPSQYLQFHQDICNPLG</sequence>
<reference evidence="2" key="1">
    <citation type="submission" date="2022-01" db="EMBL/GenBank/DDBJ databases">
        <title>Colwellia maritima, isolated from seawater.</title>
        <authorList>
            <person name="Kristyanto S."/>
            <person name="Jung J."/>
            <person name="Jeon C.O."/>
        </authorList>
    </citation>
    <scope>NUCLEOTIDE SEQUENCE</scope>
    <source>
        <strain evidence="2">MSW7</strain>
    </source>
</reference>
<keyword evidence="3" id="KW-1185">Reference proteome</keyword>
<evidence type="ECO:0000259" key="1">
    <source>
        <dbReference type="PROSITE" id="PS01124"/>
    </source>
</evidence>
<dbReference type="InterPro" id="IPR018060">
    <property type="entry name" value="HTH_AraC"/>
</dbReference>
<dbReference type="RefSeq" id="WP_242283608.1">
    <property type="nucleotide sequence ID" value="NZ_JAKKSL010000001.1"/>
</dbReference>
<dbReference type="EMBL" id="JAKKSL010000001">
    <property type="protein sequence ID" value="MCI2282684.1"/>
    <property type="molecule type" value="Genomic_DNA"/>
</dbReference>
<dbReference type="Gene3D" id="1.10.10.60">
    <property type="entry name" value="Homeodomain-like"/>
    <property type="match status" value="1"/>
</dbReference>
<gene>
    <name evidence="2" type="ORF">L3081_03765</name>
</gene>
<comment type="caution">
    <text evidence="2">The sequence shown here is derived from an EMBL/GenBank/DDBJ whole genome shotgun (WGS) entry which is preliminary data.</text>
</comment>
<evidence type="ECO:0000313" key="2">
    <source>
        <dbReference type="EMBL" id="MCI2282684.1"/>
    </source>
</evidence>
<protein>
    <submittedName>
        <fullName evidence="2">Helix-turn-helix domain-containing protein</fullName>
    </submittedName>
</protein>
<proteinExistence type="predicted"/>
<feature type="domain" description="HTH araC/xylS-type" evidence="1">
    <location>
        <begin position="176"/>
        <end position="263"/>
    </location>
</feature>
<evidence type="ECO:0000313" key="3">
    <source>
        <dbReference type="Proteomes" id="UP001139646"/>
    </source>
</evidence>
<accession>A0ABS9WXT1</accession>